<dbReference type="EMBL" id="JAAITS010000004">
    <property type="protein sequence ID" value="NSG84196.1"/>
    <property type="molecule type" value="Genomic_DNA"/>
</dbReference>
<dbReference type="PANTHER" id="PTHR11241">
    <property type="entry name" value="DEOXYURIDINE 5'-TRIPHOSPHATE NUCLEOTIDOHYDROLASE"/>
    <property type="match status" value="1"/>
</dbReference>
<reference evidence="7 8" key="1">
    <citation type="journal article" date="2020" name="Cell Host Microbe">
        <title>Functional and Genomic Variation between Human-Derived Isolates of Lachnospiraceae Reveals Inter- and Intra-Species Diversity.</title>
        <authorList>
            <person name="Sorbara M.T."/>
            <person name="Littmann E.R."/>
            <person name="Fontana E."/>
            <person name="Moody T.U."/>
            <person name="Kohout C.E."/>
            <person name="Gjonbalaj M."/>
            <person name="Eaton V."/>
            <person name="Seok R."/>
            <person name="Leiner I.M."/>
            <person name="Pamer E.G."/>
        </authorList>
    </citation>
    <scope>NUCLEOTIDE SEQUENCE [LARGE SCALE GENOMIC DNA]</scope>
    <source>
        <strain evidence="7 8">MSK.17.74</strain>
    </source>
</reference>
<dbReference type="Gene3D" id="2.70.40.10">
    <property type="match status" value="1"/>
</dbReference>
<comment type="catalytic activity">
    <reaction evidence="5">
        <text>dUTP + H2O = dUMP + diphosphate + H(+)</text>
        <dbReference type="Rhea" id="RHEA:10248"/>
        <dbReference type="ChEBI" id="CHEBI:15377"/>
        <dbReference type="ChEBI" id="CHEBI:15378"/>
        <dbReference type="ChEBI" id="CHEBI:33019"/>
        <dbReference type="ChEBI" id="CHEBI:61555"/>
        <dbReference type="ChEBI" id="CHEBI:246422"/>
        <dbReference type="EC" id="3.6.1.23"/>
    </reaction>
</comment>
<name>A0ABX2H221_9FIRM</name>
<dbReference type="PANTHER" id="PTHR11241:SF0">
    <property type="entry name" value="DEOXYURIDINE 5'-TRIPHOSPHATE NUCLEOTIDOHYDROLASE"/>
    <property type="match status" value="1"/>
</dbReference>
<comment type="similarity">
    <text evidence="1">Belongs to the dUTPase family.</text>
</comment>
<evidence type="ECO:0000313" key="8">
    <source>
        <dbReference type="Proteomes" id="UP001644719"/>
    </source>
</evidence>
<protein>
    <recommendedName>
        <fullName evidence="2">dUTP diphosphatase</fullName>
        <ecNumber evidence="2">3.6.1.23</ecNumber>
    </recommendedName>
</protein>
<dbReference type="InterPro" id="IPR008181">
    <property type="entry name" value="dUTPase"/>
</dbReference>
<dbReference type="CDD" id="cd07557">
    <property type="entry name" value="trimeric_dUTPase"/>
    <property type="match status" value="1"/>
</dbReference>
<evidence type="ECO:0000256" key="3">
    <source>
        <dbReference type="ARBA" id="ARBA00022801"/>
    </source>
</evidence>
<dbReference type="Proteomes" id="UP001644719">
    <property type="component" value="Unassembled WGS sequence"/>
</dbReference>
<dbReference type="Pfam" id="PF00692">
    <property type="entry name" value="dUTPase"/>
    <property type="match status" value="1"/>
</dbReference>
<dbReference type="InterPro" id="IPR029054">
    <property type="entry name" value="dUTPase-like"/>
</dbReference>
<evidence type="ECO:0000259" key="6">
    <source>
        <dbReference type="Pfam" id="PF00692"/>
    </source>
</evidence>
<dbReference type="InterPro" id="IPR033704">
    <property type="entry name" value="dUTPase_trimeric"/>
</dbReference>
<evidence type="ECO:0000256" key="1">
    <source>
        <dbReference type="ARBA" id="ARBA00006581"/>
    </source>
</evidence>
<dbReference type="InterPro" id="IPR036157">
    <property type="entry name" value="dUTPase-like_sf"/>
</dbReference>
<accession>A0ABX2H221</accession>
<keyword evidence="4" id="KW-0546">Nucleotide metabolism</keyword>
<evidence type="ECO:0000256" key="2">
    <source>
        <dbReference type="ARBA" id="ARBA00012379"/>
    </source>
</evidence>
<dbReference type="RefSeq" id="WP_173769178.1">
    <property type="nucleotide sequence ID" value="NZ_JAAITS010000004.1"/>
</dbReference>
<evidence type="ECO:0000313" key="7">
    <source>
        <dbReference type="EMBL" id="NSG84196.1"/>
    </source>
</evidence>
<dbReference type="EC" id="3.6.1.23" evidence="2"/>
<gene>
    <name evidence="7" type="ORF">G5B17_01800</name>
</gene>
<keyword evidence="8" id="KW-1185">Reference proteome</keyword>
<keyword evidence="3" id="KW-0378">Hydrolase</keyword>
<comment type="caution">
    <text evidence="7">The sequence shown here is derived from an EMBL/GenBank/DDBJ whole genome shotgun (WGS) entry which is preliminary data.</text>
</comment>
<evidence type="ECO:0000256" key="5">
    <source>
        <dbReference type="ARBA" id="ARBA00047686"/>
    </source>
</evidence>
<proteinExistence type="inferred from homology"/>
<organism evidence="7 8">
    <name type="scientific">Blautia faecis</name>
    <dbReference type="NCBI Taxonomy" id="871665"/>
    <lineage>
        <taxon>Bacteria</taxon>
        <taxon>Bacillati</taxon>
        <taxon>Bacillota</taxon>
        <taxon>Clostridia</taxon>
        <taxon>Lachnospirales</taxon>
        <taxon>Lachnospiraceae</taxon>
        <taxon>Blautia</taxon>
    </lineage>
</organism>
<feature type="domain" description="dUTPase-like" evidence="6">
    <location>
        <begin position="46"/>
        <end position="172"/>
    </location>
</feature>
<sequence length="178" mass="20090">MKRVAKFEKVSYKQFEKDYLDTFGLAGDDTSKRLRQEIESMYYGLELPTRATKFSAGFDIRTPFSFTLKPGEVIKIPTGIKCRMNTDYVLMIYPRSGLGFKYQCNLVNGTGIIDCDFINSDNEGHIFIKLVNRGDKEFSVTSNAAIAQGIFLEYGITEDDHVEATRNGGFGSTDNKKE</sequence>
<evidence type="ECO:0000256" key="4">
    <source>
        <dbReference type="ARBA" id="ARBA00023080"/>
    </source>
</evidence>
<dbReference type="SUPFAM" id="SSF51283">
    <property type="entry name" value="dUTPase-like"/>
    <property type="match status" value="1"/>
</dbReference>